<comment type="subcellular location">
    <subcellularLocation>
        <location evidence="2">Periplasm</location>
    </subcellularLocation>
</comment>
<keyword evidence="7 12" id="KW-0378">Hydrolase</keyword>
<dbReference type="InterPro" id="IPR013377">
    <property type="entry name" value="FlgJ"/>
</dbReference>
<name>A0ABM8YYN3_9PROT</name>
<dbReference type="Gene3D" id="2.10.70.40">
    <property type="entry name" value="peptidoglycan hydrolase"/>
    <property type="match status" value="1"/>
</dbReference>
<keyword evidence="6" id="KW-0574">Periplasm</keyword>
<reference evidence="12 13" key="1">
    <citation type="submission" date="2021-10" db="EMBL/GenBank/DDBJ databases">
        <authorList>
            <person name="Koch H."/>
        </authorList>
    </citation>
    <scope>NUCLEOTIDE SEQUENCE [LARGE SCALE GENOMIC DNA]</scope>
    <source>
        <strain evidence="12">6680</strain>
    </source>
</reference>
<feature type="domain" description="Mannosyl-glycoprotein endo-beta-N-acetylglucosamidase-like" evidence="11">
    <location>
        <begin position="144"/>
        <end position="301"/>
    </location>
</feature>
<protein>
    <recommendedName>
        <fullName evidence="5">Peptidoglycan hydrolase FlgJ</fullName>
    </recommendedName>
    <alternativeName>
        <fullName evidence="10">Muramidase FlgJ</fullName>
    </alternativeName>
</protein>
<dbReference type="InterPro" id="IPR019301">
    <property type="entry name" value="Flagellar_prot_FlgJ_N"/>
</dbReference>
<evidence type="ECO:0000256" key="3">
    <source>
        <dbReference type="ARBA" id="ARBA00006880"/>
    </source>
</evidence>
<evidence type="ECO:0000313" key="13">
    <source>
        <dbReference type="Proteomes" id="UP000839052"/>
    </source>
</evidence>
<evidence type="ECO:0000256" key="8">
    <source>
        <dbReference type="ARBA" id="ARBA00023295"/>
    </source>
</evidence>
<evidence type="ECO:0000256" key="5">
    <source>
        <dbReference type="ARBA" id="ARBA00013433"/>
    </source>
</evidence>
<keyword evidence="8" id="KW-0326">Glycosidase</keyword>
<dbReference type="Proteomes" id="UP000839052">
    <property type="component" value="Chromosome"/>
</dbReference>
<evidence type="ECO:0000256" key="10">
    <source>
        <dbReference type="ARBA" id="ARBA00030835"/>
    </source>
</evidence>
<keyword evidence="9" id="KW-0961">Cell wall biogenesis/degradation</keyword>
<dbReference type="NCBIfam" id="TIGR02541">
    <property type="entry name" value="flagell_FlgJ"/>
    <property type="match status" value="1"/>
</dbReference>
<dbReference type="PANTHER" id="PTHR33308">
    <property type="entry name" value="PEPTIDOGLYCAN HYDROLASE FLGJ"/>
    <property type="match status" value="1"/>
</dbReference>
<dbReference type="InterPro" id="IPR002901">
    <property type="entry name" value="MGlyc_endo_b_GlcNAc-like_dom"/>
</dbReference>
<comment type="similarity">
    <text evidence="3">In the N-terminal section; belongs to the FlgJ family.</text>
</comment>
<evidence type="ECO:0000256" key="2">
    <source>
        <dbReference type="ARBA" id="ARBA00004418"/>
    </source>
</evidence>
<dbReference type="SMART" id="SM00047">
    <property type="entry name" value="LYZ2"/>
    <property type="match status" value="1"/>
</dbReference>
<dbReference type="Pfam" id="PF10135">
    <property type="entry name" value="Rod-binding"/>
    <property type="match status" value="1"/>
</dbReference>
<comment type="function">
    <text evidence="1">Flagellum-specific muramidase which hydrolyzes the peptidoglycan layer to assemble the rod structure in the periplasmic space.</text>
</comment>
<dbReference type="Pfam" id="PF01832">
    <property type="entry name" value="Glucosaminidase"/>
    <property type="match status" value="1"/>
</dbReference>
<accession>A0ABM8YYN3</accession>
<dbReference type="PANTHER" id="PTHR33308:SF9">
    <property type="entry name" value="PEPTIDOGLYCAN HYDROLASE FLGJ"/>
    <property type="match status" value="1"/>
</dbReference>
<gene>
    <name evidence="12" type="primary">flgJ</name>
    <name evidence="12" type="ORF">NTG6680_1383</name>
</gene>
<proteinExistence type="inferred from homology"/>
<dbReference type="InterPro" id="IPR051056">
    <property type="entry name" value="Glycosyl_Hydrolase_73"/>
</dbReference>
<dbReference type="PRINTS" id="PR01002">
    <property type="entry name" value="FLGFLGJ"/>
</dbReference>
<evidence type="ECO:0000259" key="11">
    <source>
        <dbReference type="SMART" id="SM00047"/>
    </source>
</evidence>
<dbReference type="GO" id="GO:0016787">
    <property type="term" value="F:hydrolase activity"/>
    <property type="evidence" value="ECO:0007669"/>
    <property type="project" value="UniProtKB-KW"/>
</dbReference>
<evidence type="ECO:0000256" key="6">
    <source>
        <dbReference type="ARBA" id="ARBA00022764"/>
    </source>
</evidence>
<dbReference type="RefSeq" id="WP_239796539.1">
    <property type="nucleotide sequence ID" value="NZ_OU912926.1"/>
</dbReference>
<evidence type="ECO:0000256" key="9">
    <source>
        <dbReference type="ARBA" id="ARBA00023316"/>
    </source>
</evidence>
<evidence type="ECO:0000256" key="4">
    <source>
        <dbReference type="ARBA" id="ARBA00007974"/>
    </source>
</evidence>
<sequence>MINSSDISGRADVSGSLAVSAQSLDKLRMQAKQSPDQALKLVAQQFETVFMNMMLKSMRDATPQDGMFDSEQTKMFTGMLDQQLVQSMSSRGVGLADIMIKQLSRAASTDVAQTRAESVLATPVRTASAMPVPYNDSFANGIKSSPSQPTPLQQDFVRRMTPHAVQASQETGVPTHLVMGQAALESGWGRREIRLPDGSTSFNLFGIKAGGNWNGKVAEVVTTEYHNGVASKQVEKFRAYSSYTEAFSDYAHLLRDNPRYAQVLQSGQGSPPELAHALQRAGYATDPDYADKLVKVMNRINTIS</sequence>
<dbReference type="EMBL" id="OU912926">
    <property type="protein sequence ID" value="CAG9932636.1"/>
    <property type="molecule type" value="Genomic_DNA"/>
</dbReference>
<evidence type="ECO:0000256" key="1">
    <source>
        <dbReference type="ARBA" id="ARBA00002954"/>
    </source>
</evidence>
<evidence type="ECO:0000313" key="12">
    <source>
        <dbReference type="EMBL" id="CAG9932636.1"/>
    </source>
</evidence>
<evidence type="ECO:0000256" key="7">
    <source>
        <dbReference type="ARBA" id="ARBA00022801"/>
    </source>
</evidence>
<organism evidence="12 13">
    <name type="scientific">Candidatus Nitrotoga arctica</name>
    <dbReference type="NCBI Taxonomy" id="453162"/>
    <lineage>
        <taxon>Bacteria</taxon>
        <taxon>Pseudomonadati</taxon>
        <taxon>Pseudomonadota</taxon>
        <taxon>Betaproteobacteria</taxon>
        <taxon>Nitrosomonadales</taxon>
        <taxon>Gallionellaceae</taxon>
        <taxon>Candidatus Nitrotoga</taxon>
    </lineage>
</organism>
<dbReference type="Gene3D" id="1.10.530.10">
    <property type="match status" value="1"/>
</dbReference>
<keyword evidence="13" id="KW-1185">Reference proteome</keyword>
<comment type="similarity">
    <text evidence="4">In the C-terminal section; belongs to the glycosyl hydrolase 73 family.</text>
</comment>